<dbReference type="SMART" id="SM00091">
    <property type="entry name" value="PAS"/>
    <property type="match status" value="1"/>
</dbReference>
<dbReference type="NCBIfam" id="TIGR00229">
    <property type="entry name" value="sensory_box"/>
    <property type="match status" value="1"/>
</dbReference>
<evidence type="ECO:0000313" key="2">
    <source>
        <dbReference type="EMBL" id="MBB4680204.1"/>
    </source>
</evidence>
<organism evidence="2 3">
    <name type="scientific">Crossiella cryophila</name>
    <dbReference type="NCBI Taxonomy" id="43355"/>
    <lineage>
        <taxon>Bacteria</taxon>
        <taxon>Bacillati</taxon>
        <taxon>Actinomycetota</taxon>
        <taxon>Actinomycetes</taxon>
        <taxon>Pseudonocardiales</taxon>
        <taxon>Pseudonocardiaceae</taxon>
        <taxon>Crossiella</taxon>
    </lineage>
</organism>
<dbReference type="CDD" id="cd00130">
    <property type="entry name" value="PAS"/>
    <property type="match status" value="1"/>
</dbReference>
<name>A0A7W7CFG8_9PSEU</name>
<accession>A0A7W7CFG8</accession>
<dbReference type="InterPro" id="IPR016032">
    <property type="entry name" value="Sig_transdc_resp-reg_C-effctor"/>
</dbReference>
<dbReference type="InterPro" id="IPR000014">
    <property type="entry name" value="PAS"/>
</dbReference>
<dbReference type="InterPro" id="IPR036388">
    <property type="entry name" value="WH-like_DNA-bd_sf"/>
</dbReference>
<dbReference type="SUPFAM" id="SSF55785">
    <property type="entry name" value="PYP-like sensor domain (PAS domain)"/>
    <property type="match status" value="1"/>
</dbReference>
<evidence type="ECO:0000313" key="3">
    <source>
        <dbReference type="Proteomes" id="UP000533598"/>
    </source>
</evidence>
<gene>
    <name evidence="2" type="ORF">HNR67_006322</name>
</gene>
<dbReference type="Gene3D" id="1.10.10.10">
    <property type="entry name" value="Winged helix-like DNA-binding domain superfamily/Winged helix DNA-binding domain"/>
    <property type="match status" value="1"/>
</dbReference>
<protein>
    <submittedName>
        <fullName evidence="2">PAS domain S-box-containing protein</fullName>
    </submittedName>
</protein>
<dbReference type="InterPro" id="IPR000792">
    <property type="entry name" value="Tscrpt_reg_LuxR_C"/>
</dbReference>
<evidence type="ECO:0000259" key="1">
    <source>
        <dbReference type="PROSITE" id="PS50112"/>
    </source>
</evidence>
<dbReference type="SUPFAM" id="SSF46894">
    <property type="entry name" value="C-terminal effector domain of the bipartite response regulators"/>
    <property type="match status" value="1"/>
</dbReference>
<dbReference type="GO" id="GO:0003677">
    <property type="term" value="F:DNA binding"/>
    <property type="evidence" value="ECO:0007669"/>
    <property type="project" value="InterPro"/>
</dbReference>
<proteinExistence type="predicted"/>
<dbReference type="InterPro" id="IPR035965">
    <property type="entry name" value="PAS-like_dom_sf"/>
</dbReference>
<keyword evidence="3" id="KW-1185">Reference proteome</keyword>
<sequence length="228" mass="24386">MSVDVAAAAMHDSVSAVRKVDDAQELVRSLFDQSGICVATLDSSLRVTEANSRLLRLFGRSAADACGRTFAELLHPSVRESVVQGLGRLLDGQKGRFSSQIAGLRSGEPDFSGELTGVAVVGEGGKVQRIMVIVRPEQTDRTGHMLSSGRKLLTDMDARILEGVAAGVSTVQLASMLHLSRGGVEYHVTTLLRRLKAKNRPALVSKAYSMGLFGVGSWPPRVLPAYVK</sequence>
<dbReference type="Proteomes" id="UP000533598">
    <property type="component" value="Unassembled WGS sequence"/>
</dbReference>
<dbReference type="AlphaFoldDB" id="A0A7W7CFG8"/>
<dbReference type="Pfam" id="PF00196">
    <property type="entry name" value="GerE"/>
    <property type="match status" value="1"/>
</dbReference>
<comment type="caution">
    <text evidence="2">The sequence shown here is derived from an EMBL/GenBank/DDBJ whole genome shotgun (WGS) entry which is preliminary data.</text>
</comment>
<dbReference type="EMBL" id="JACHMH010000001">
    <property type="protein sequence ID" value="MBB4680204.1"/>
    <property type="molecule type" value="Genomic_DNA"/>
</dbReference>
<dbReference type="InterPro" id="IPR013656">
    <property type="entry name" value="PAS_4"/>
</dbReference>
<dbReference type="RefSeq" id="WP_246492640.1">
    <property type="nucleotide sequence ID" value="NZ_BAAAUI010000009.1"/>
</dbReference>
<dbReference type="PROSITE" id="PS50112">
    <property type="entry name" value="PAS"/>
    <property type="match status" value="1"/>
</dbReference>
<dbReference type="GO" id="GO:0006355">
    <property type="term" value="P:regulation of DNA-templated transcription"/>
    <property type="evidence" value="ECO:0007669"/>
    <property type="project" value="InterPro"/>
</dbReference>
<feature type="domain" description="PAS" evidence="1">
    <location>
        <begin position="23"/>
        <end position="93"/>
    </location>
</feature>
<dbReference type="Pfam" id="PF08448">
    <property type="entry name" value="PAS_4"/>
    <property type="match status" value="1"/>
</dbReference>
<dbReference type="Gene3D" id="3.30.450.20">
    <property type="entry name" value="PAS domain"/>
    <property type="match status" value="1"/>
</dbReference>
<dbReference type="SMART" id="SM00421">
    <property type="entry name" value="HTH_LUXR"/>
    <property type="match status" value="1"/>
</dbReference>
<reference evidence="2 3" key="1">
    <citation type="submission" date="2020-08" db="EMBL/GenBank/DDBJ databases">
        <title>Sequencing the genomes of 1000 actinobacteria strains.</title>
        <authorList>
            <person name="Klenk H.-P."/>
        </authorList>
    </citation>
    <scope>NUCLEOTIDE SEQUENCE [LARGE SCALE GENOMIC DNA]</scope>
    <source>
        <strain evidence="2 3">DSM 44230</strain>
    </source>
</reference>